<keyword evidence="7" id="KW-0804">Transcription</keyword>
<feature type="domain" description="C2H2-type" evidence="10">
    <location>
        <begin position="86"/>
        <end position="113"/>
    </location>
</feature>
<dbReference type="FunFam" id="3.30.160.60:FF:002484">
    <property type="entry name" value="Protein CBR-LSY-2"/>
    <property type="match status" value="1"/>
</dbReference>
<keyword evidence="5" id="KW-0862">Zinc</keyword>
<keyword evidence="3" id="KW-0677">Repeat</keyword>
<dbReference type="PANTHER" id="PTHR24399:SF23">
    <property type="entry name" value="C2H2-TYPE DOMAIN-CONTAINING PROTEIN"/>
    <property type="match status" value="1"/>
</dbReference>
<dbReference type="Pfam" id="PF00096">
    <property type="entry name" value="zf-C2H2"/>
    <property type="match status" value="2"/>
</dbReference>
<evidence type="ECO:0000256" key="6">
    <source>
        <dbReference type="ARBA" id="ARBA00023015"/>
    </source>
</evidence>
<dbReference type="FunFam" id="3.30.160.60:FF:000065">
    <property type="entry name" value="B-cell CLL/lymphoma 6, member B"/>
    <property type="match status" value="1"/>
</dbReference>
<reference evidence="11 12" key="1">
    <citation type="journal article" date="2017" name="Curr. Biol.">
        <title>Genome architecture and evolution of a unichromosomal asexual nematode.</title>
        <authorList>
            <person name="Fradin H."/>
            <person name="Zegar C."/>
            <person name="Gutwein M."/>
            <person name="Lucas J."/>
            <person name="Kovtun M."/>
            <person name="Corcoran D."/>
            <person name="Baugh L.R."/>
            <person name="Kiontke K."/>
            <person name="Gunsalus K."/>
            <person name="Fitch D.H."/>
            <person name="Piano F."/>
        </authorList>
    </citation>
    <scope>NUCLEOTIDE SEQUENCE [LARGE SCALE GENOMIC DNA]</scope>
    <source>
        <strain evidence="11">PF1309</strain>
    </source>
</reference>
<protein>
    <recommendedName>
        <fullName evidence="10">C2H2-type domain-containing protein</fullName>
    </recommendedName>
</protein>
<keyword evidence="4 9" id="KW-0863">Zinc-finger</keyword>
<evidence type="ECO:0000256" key="4">
    <source>
        <dbReference type="ARBA" id="ARBA00022771"/>
    </source>
</evidence>
<evidence type="ECO:0000256" key="9">
    <source>
        <dbReference type="PROSITE-ProRule" id="PRU00042"/>
    </source>
</evidence>
<sequence>MDQIVEMYHQQQGHGQMVEDEEGMRIIEDDMEHIEQQNFAYAEEDELTDGMAQQRAVHQCNVCNKIFVSYKGLQQHSVIHTDMKPFNCDICGKSFRFKSNLFEHRSVHTGFTPHACPYCGKTCRLKGNLKKHLKTHVSTKEELEDAWRPFASNRRPPADIPDDAIIVRSAGGPFISSTPSRSRKKKLGLGNDSRIWVEKIRRGELLPSLPIEQKIQKLQGVFFNADHQLTLEEVFEQAKCIPFERYDCPYCKTAFLSRVECFHHSEVDHPTVKRDRSFFCEICLKNFLDQKSFDQHDSYHKRVQLMMEHGEIDKSVPEILLPDTSDGIEEEQLAAVNSQQPEPNLLI</sequence>
<dbReference type="GO" id="GO:0016607">
    <property type="term" value="C:nuclear speck"/>
    <property type="evidence" value="ECO:0007669"/>
    <property type="project" value="UniProtKB-SubCell"/>
</dbReference>
<dbReference type="PROSITE" id="PS50157">
    <property type="entry name" value="ZINC_FINGER_C2H2_2"/>
    <property type="match status" value="3"/>
</dbReference>
<dbReference type="SUPFAM" id="SSF57667">
    <property type="entry name" value="beta-beta-alpha zinc fingers"/>
    <property type="match status" value="2"/>
</dbReference>
<evidence type="ECO:0000256" key="2">
    <source>
        <dbReference type="ARBA" id="ARBA00022723"/>
    </source>
</evidence>
<dbReference type="GO" id="GO:0008270">
    <property type="term" value="F:zinc ion binding"/>
    <property type="evidence" value="ECO:0007669"/>
    <property type="project" value="UniProtKB-KW"/>
</dbReference>
<dbReference type="Pfam" id="PF12874">
    <property type="entry name" value="zf-met"/>
    <property type="match status" value="1"/>
</dbReference>
<dbReference type="InterPro" id="IPR013087">
    <property type="entry name" value="Znf_C2H2_type"/>
</dbReference>
<keyword evidence="8" id="KW-0539">Nucleus</keyword>
<evidence type="ECO:0000256" key="8">
    <source>
        <dbReference type="ARBA" id="ARBA00023242"/>
    </source>
</evidence>
<evidence type="ECO:0000256" key="1">
    <source>
        <dbReference type="ARBA" id="ARBA00004324"/>
    </source>
</evidence>
<dbReference type="AlphaFoldDB" id="A0A2A2JVY1"/>
<dbReference type="STRING" id="2018661.A0A2A2JVY1"/>
<keyword evidence="2" id="KW-0479">Metal-binding</keyword>
<keyword evidence="12" id="KW-1185">Reference proteome</keyword>
<dbReference type="GO" id="GO:0001227">
    <property type="term" value="F:DNA-binding transcription repressor activity, RNA polymerase II-specific"/>
    <property type="evidence" value="ECO:0007669"/>
    <property type="project" value="TreeGrafter"/>
</dbReference>
<feature type="domain" description="C2H2-type" evidence="10">
    <location>
        <begin position="58"/>
        <end position="85"/>
    </location>
</feature>
<dbReference type="Proteomes" id="UP000218231">
    <property type="component" value="Unassembled WGS sequence"/>
</dbReference>
<dbReference type="PROSITE" id="PS00028">
    <property type="entry name" value="ZINC_FINGER_C2H2_1"/>
    <property type="match status" value="5"/>
</dbReference>
<comment type="subcellular location">
    <subcellularLocation>
        <location evidence="1">Nucleus speckle</location>
    </subcellularLocation>
</comment>
<dbReference type="GO" id="GO:0000978">
    <property type="term" value="F:RNA polymerase II cis-regulatory region sequence-specific DNA binding"/>
    <property type="evidence" value="ECO:0007669"/>
    <property type="project" value="TreeGrafter"/>
</dbReference>
<dbReference type="Gene3D" id="3.30.160.60">
    <property type="entry name" value="Classic Zinc Finger"/>
    <property type="match status" value="4"/>
</dbReference>
<dbReference type="OrthoDB" id="654211at2759"/>
<evidence type="ECO:0000259" key="10">
    <source>
        <dbReference type="PROSITE" id="PS50157"/>
    </source>
</evidence>
<evidence type="ECO:0000256" key="5">
    <source>
        <dbReference type="ARBA" id="ARBA00022833"/>
    </source>
</evidence>
<feature type="domain" description="C2H2-type" evidence="10">
    <location>
        <begin position="114"/>
        <end position="141"/>
    </location>
</feature>
<proteinExistence type="predicted"/>
<name>A0A2A2JVY1_9BILA</name>
<accession>A0A2A2JVY1</accession>
<evidence type="ECO:0000313" key="12">
    <source>
        <dbReference type="Proteomes" id="UP000218231"/>
    </source>
</evidence>
<keyword evidence="6" id="KW-0805">Transcription regulation</keyword>
<gene>
    <name evidence="11" type="ORF">WR25_13511</name>
</gene>
<evidence type="ECO:0000256" key="3">
    <source>
        <dbReference type="ARBA" id="ARBA00022737"/>
    </source>
</evidence>
<dbReference type="InterPro" id="IPR036236">
    <property type="entry name" value="Znf_C2H2_sf"/>
</dbReference>
<comment type="caution">
    <text evidence="11">The sequence shown here is derived from an EMBL/GenBank/DDBJ whole genome shotgun (WGS) entry which is preliminary data.</text>
</comment>
<evidence type="ECO:0000313" key="11">
    <source>
        <dbReference type="EMBL" id="PAV65834.1"/>
    </source>
</evidence>
<dbReference type="SMART" id="SM00355">
    <property type="entry name" value="ZnF_C2H2"/>
    <property type="match status" value="5"/>
</dbReference>
<dbReference type="PANTHER" id="PTHR24399">
    <property type="entry name" value="ZINC FINGER AND BTB DOMAIN-CONTAINING"/>
    <property type="match status" value="1"/>
</dbReference>
<dbReference type="EMBL" id="LIAE01010192">
    <property type="protein sequence ID" value="PAV65834.1"/>
    <property type="molecule type" value="Genomic_DNA"/>
</dbReference>
<evidence type="ECO:0000256" key="7">
    <source>
        <dbReference type="ARBA" id="ARBA00023163"/>
    </source>
</evidence>
<organism evidence="11 12">
    <name type="scientific">Diploscapter pachys</name>
    <dbReference type="NCBI Taxonomy" id="2018661"/>
    <lineage>
        <taxon>Eukaryota</taxon>
        <taxon>Metazoa</taxon>
        <taxon>Ecdysozoa</taxon>
        <taxon>Nematoda</taxon>
        <taxon>Chromadorea</taxon>
        <taxon>Rhabditida</taxon>
        <taxon>Rhabditina</taxon>
        <taxon>Rhabditomorpha</taxon>
        <taxon>Rhabditoidea</taxon>
        <taxon>Rhabditidae</taxon>
        <taxon>Diploscapter</taxon>
    </lineage>
</organism>